<evidence type="ECO:0000256" key="7">
    <source>
        <dbReference type="ARBA" id="ARBA00023136"/>
    </source>
</evidence>
<keyword evidence="4 10" id="KW-0812">Transmembrane</keyword>
<gene>
    <name evidence="11" type="ORF">PNOK_0925500</name>
</gene>
<comment type="subcellular location">
    <subcellularLocation>
        <location evidence="1">Endoplasmic reticulum membrane</location>
        <topology evidence="1">Multi-pass membrane protein</topology>
    </subcellularLocation>
</comment>
<evidence type="ECO:0000256" key="5">
    <source>
        <dbReference type="ARBA" id="ARBA00022824"/>
    </source>
</evidence>
<dbReference type="PANTHER" id="PTHR13085:SF0">
    <property type="entry name" value="SIGNAL PEPTIDASE COMPLEX SUBUNIT 2"/>
    <property type="match status" value="1"/>
</dbReference>
<dbReference type="Proteomes" id="UP000217199">
    <property type="component" value="Unassembled WGS sequence"/>
</dbReference>
<protein>
    <recommendedName>
        <fullName evidence="3">Signal peptidase complex subunit 2</fullName>
    </recommendedName>
</protein>
<dbReference type="GO" id="GO:0006465">
    <property type="term" value="P:signal peptide processing"/>
    <property type="evidence" value="ECO:0007669"/>
    <property type="project" value="InterPro"/>
</dbReference>
<comment type="similarity">
    <text evidence="2">Belongs to the SPCS2 family.</text>
</comment>
<evidence type="ECO:0000313" key="12">
    <source>
        <dbReference type="Proteomes" id="UP000217199"/>
    </source>
</evidence>
<name>A0A286U7D1_9AGAM</name>
<dbReference type="GO" id="GO:0005787">
    <property type="term" value="C:signal peptidase complex"/>
    <property type="evidence" value="ECO:0007669"/>
    <property type="project" value="InterPro"/>
</dbReference>
<dbReference type="InParanoid" id="A0A286U7D1"/>
<accession>A0A286U7D1</accession>
<evidence type="ECO:0000256" key="8">
    <source>
        <dbReference type="ARBA" id="ARBA00045608"/>
    </source>
</evidence>
<feature type="transmembrane region" description="Helical" evidence="10">
    <location>
        <begin position="126"/>
        <end position="146"/>
    </location>
</feature>
<dbReference type="GO" id="GO:0045047">
    <property type="term" value="P:protein targeting to ER"/>
    <property type="evidence" value="ECO:0007669"/>
    <property type="project" value="TreeGrafter"/>
</dbReference>
<reference evidence="11 12" key="1">
    <citation type="journal article" date="2017" name="Mol. Ecol.">
        <title>Comparative and population genomic landscape of Phellinus noxius: A hypervariable fungus causing root rot in trees.</title>
        <authorList>
            <person name="Chung C.L."/>
            <person name="Lee T.J."/>
            <person name="Akiba M."/>
            <person name="Lee H.H."/>
            <person name="Kuo T.H."/>
            <person name="Liu D."/>
            <person name="Ke H.M."/>
            <person name="Yokoi T."/>
            <person name="Roa M.B."/>
            <person name="Lu M.J."/>
            <person name="Chang Y.Y."/>
            <person name="Ann P.J."/>
            <person name="Tsai J.N."/>
            <person name="Chen C.Y."/>
            <person name="Tzean S.S."/>
            <person name="Ota Y."/>
            <person name="Hattori T."/>
            <person name="Sahashi N."/>
            <person name="Liou R.F."/>
            <person name="Kikuchi T."/>
            <person name="Tsai I.J."/>
        </authorList>
    </citation>
    <scope>NUCLEOTIDE SEQUENCE [LARGE SCALE GENOMIC DNA]</scope>
    <source>
        <strain evidence="11 12">FFPRI411160</strain>
    </source>
</reference>
<evidence type="ECO:0000256" key="1">
    <source>
        <dbReference type="ARBA" id="ARBA00004477"/>
    </source>
</evidence>
<evidence type="ECO:0000256" key="4">
    <source>
        <dbReference type="ARBA" id="ARBA00022692"/>
    </source>
</evidence>
<comment type="function">
    <text evidence="8">Component of the signal peptidase complex (SPC) which catalyzes the cleavage of N-terminal signal sequences from nascent proteins as they are translocated into the lumen of the endoplasmic reticulum. Enhances the enzymatic activity of SPC and facilitates the interactions between different components of the translocation site.</text>
</comment>
<evidence type="ECO:0000256" key="6">
    <source>
        <dbReference type="ARBA" id="ARBA00022989"/>
    </source>
</evidence>
<evidence type="ECO:0000256" key="3">
    <source>
        <dbReference type="ARBA" id="ARBA00017057"/>
    </source>
</evidence>
<dbReference type="OrthoDB" id="29558at2759"/>
<feature type="transmembrane region" description="Helical" evidence="10">
    <location>
        <begin position="96"/>
        <end position="114"/>
    </location>
</feature>
<organism evidence="11 12">
    <name type="scientific">Pyrrhoderma noxium</name>
    <dbReference type="NCBI Taxonomy" id="2282107"/>
    <lineage>
        <taxon>Eukaryota</taxon>
        <taxon>Fungi</taxon>
        <taxon>Dikarya</taxon>
        <taxon>Basidiomycota</taxon>
        <taxon>Agaricomycotina</taxon>
        <taxon>Agaricomycetes</taxon>
        <taxon>Hymenochaetales</taxon>
        <taxon>Hymenochaetaceae</taxon>
        <taxon>Pyrrhoderma</taxon>
    </lineage>
</organism>
<keyword evidence="6 10" id="KW-1133">Transmembrane helix</keyword>
<dbReference type="InterPro" id="IPR009582">
    <property type="entry name" value="Spc2/SPCS2"/>
</dbReference>
<keyword evidence="5" id="KW-0256">Endoplasmic reticulum</keyword>
<evidence type="ECO:0000256" key="9">
    <source>
        <dbReference type="SAM" id="MobiDB-lite"/>
    </source>
</evidence>
<dbReference type="PANTHER" id="PTHR13085">
    <property type="entry name" value="MICROSOMAL SIGNAL PEPTIDASE 25 KDA SUBUNIT"/>
    <property type="match status" value="1"/>
</dbReference>
<keyword evidence="7 10" id="KW-0472">Membrane</keyword>
<dbReference type="Pfam" id="PF06703">
    <property type="entry name" value="SPC25"/>
    <property type="match status" value="1"/>
</dbReference>
<dbReference type="STRING" id="2282107.A0A286U7D1"/>
<evidence type="ECO:0000313" key="11">
    <source>
        <dbReference type="EMBL" id="PAV15491.1"/>
    </source>
</evidence>
<evidence type="ECO:0000256" key="10">
    <source>
        <dbReference type="SAM" id="Phobius"/>
    </source>
</evidence>
<sequence length="243" mass="26421">MAKKKVANGGIANASGSSTSTSPIPPKATATPEPSAYSRVDIMSASAALTAAGRDPIKVNNVNAADLKNACDDAVKKLLSQPGLFQEKHTHTDVKLLLGWASVFVAAGTALYGWKVDFEQSKALVWAGVILYVLLTTTSTLYAFFVEKDTVFVGRRKTLAKRIETEHVDISSRTLPHLTPGASPRYRVSVSYVRSSNGGKSLLGRGQASEERPYSDFFDEEGTMDQERFERWVGVMVERVMES</sequence>
<dbReference type="AlphaFoldDB" id="A0A286U7D1"/>
<feature type="compositionally biased region" description="Low complexity" evidence="9">
    <location>
        <begin position="7"/>
        <end position="32"/>
    </location>
</feature>
<evidence type="ECO:0000256" key="2">
    <source>
        <dbReference type="ARBA" id="ARBA00007324"/>
    </source>
</evidence>
<proteinExistence type="inferred from homology"/>
<dbReference type="EMBL" id="NBII01000010">
    <property type="protein sequence ID" value="PAV15491.1"/>
    <property type="molecule type" value="Genomic_DNA"/>
</dbReference>
<keyword evidence="12" id="KW-1185">Reference proteome</keyword>
<feature type="region of interest" description="Disordered" evidence="9">
    <location>
        <begin position="1"/>
        <end position="35"/>
    </location>
</feature>
<comment type="caution">
    <text evidence="11">The sequence shown here is derived from an EMBL/GenBank/DDBJ whole genome shotgun (WGS) entry which is preliminary data.</text>
</comment>